<dbReference type="Pfam" id="PF17655">
    <property type="entry name" value="IRK_C"/>
    <property type="match status" value="1"/>
</dbReference>
<evidence type="ECO:0000256" key="11">
    <source>
        <dbReference type="SAM" id="Phobius"/>
    </source>
</evidence>
<feature type="transmembrane region" description="Helical" evidence="11">
    <location>
        <begin position="27"/>
        <end position="52"/>
    </location>
</feature>
<name>A0ABQ1G5A5_9SPHN</name>
<evidence type="ECO:0000256" key="5">
    <source>
        <dbReference type="ARBA" id="ARBA00022882"/>
    </source>
</evidence>
<keyword evidence="15" id="KW-1185">Reference proteome</keyword>
<sequence>MGGFPAVKTGAPSPYADLYYWVMEMSWPWFVALVSASFIAINLIFGILYALLPGAIGTMERGSVIDGFFFSVDTLGTVGYGVMAPVTRLGHAIAAVEILIGLFFSATITGLIFARFARPRDSLIFSDVAVIGRYLGHRALMVRVASKRSRPLAEVTAQLSWLETIHQGDGRTFRRLTELPLVRSQNPMLGLAWTLVHILDDDSPVLAALDTPADRFMLTLSVGGIDTLLASQSLGGKRYGRDDVRVDHEFVDVISDENGVTHLDLRRLHDTVASVPAGAVIAAVDEVPKVRAQESG</sequence>
<evidence type="ECO:0000313" key="15">
    <source>
        <dbReference type="Proteomes" id="UP000618591"/>
    </source>
</evidence>
<evidence type="ECO:0000259" key="12">
    <source>
        <dbReference type="Pfam" id="PF07885"/>
    </source>
</evidence>
<dbReference type="SUPFAM" id="SSF81296">
    <property type="entry name" value="E set domains"/>
    <property type="match status" value="1"/>
</dbReference>
<proteinExistence type="predicted"/>
<feature type="domain" description="Inward rectifier potassium channel C-terminal" evidence="13">
    <location>
        <begin position="123"/>
        <end position="273"/>
    </location>
</feature>
<keyword evidence="2" id="KW-0813">Transport</keyword>
<reference evidence="15" key="1">
    <citation type="journal article" date="2019" name="Int. J. Syst. Evol. Microbiol.">
        <title>The Global Catalogue of Microorganisms (GCM) 10K type strain sequencing project: providing services to taxonomists for standard genome sequencing and annotation.</title>
        <authorList>
            <consortium name="The Broad Institute Genomics Platform"/>
            <consortium name="The Broad Institute Genome Sequencing Center for Infectious Disease"/>
            <person name="Wu L."/>
            <person name="Ma J."/>
        </authorList>
    </citation>
    <scope>NUCLEOTIDE SEQUENCE [LARGE SCALE GENOMIC DNA]</scope>
    <source>
        <strain evidence="15">CGMCC 1.10106</strain>
    </source>
</reference>
<keyword evidence="5" id="KW-0851">Voltage-gated channel</keyword>
<evidence type="ECO:0000259" key="13">
    <source>
        <dbReference type="Pfam" id="PF17655"/>
    </source>
</evidence>
<gene>
    <name evidence="14" type="ORF">GCM10011395_02850</name>
</gene>
<evidence type="ECO:0000256" key="1">
    <source>
        <dbReference type="ARBA" id="ARBA00004141"/>
    </source>
</evidence>
<evidence type="ECO:0000256" key="10">
    <source>
        <dbReference type="ARBA" id="ARBA00023303"/>
    </source>
</evidence>
<dbReference type="Proteomes" id="UP000618591">
    <property type="component" value="Unassembled WGS sequence"/>
</dbReference>
<evidence type="ECO:0000256" key="3">
    <source>
        <dbReference type="ARBA" id="ARBA00022538"/>
    </source>
</evidence>
<evidence type="ECO:0000256" key="9">
    <source>
        <dbReference type="ARBA" id="ARBA00023136"/>
    </source>
</evidence>
<keyword evidence="9 11" id="KW-0472">Membrane</keyword>
<keyword evidence="7 11" id="KW-1133">Transmembrane helix</keyword>
<evidence type="ECO:0000256" key="6">
    <source>
        <dbReference type="ARBA" id="ARBA00022958"/>
    </source>
</evidence>
<evidence type="ECO:0000256" key="7">
    <source>
        <dbReference type="ARBA" id="ARBA00022989"/>
    </source>
</evidence>
<dbReference type="PANTHER" id="PTHR11767:SF102">
    <property type="entry name" value="INWARDLY RECTIFYING POTASSIUM CHANNEL 1, ISOFORM F"/>
    <property type="match status" value="1"/>
</dbReference>
<evidence type="ECO:0000256" key="2">
    <source>
        <dbReference type="ARBA" id="ARBA00022448"/>
    </source>
</evidence>
<keyword evidence="8" id="KW-0406">Ion transport</keyword>
<dbReference type="InterPro" id="IPR016449">
    <property type="entry name" value="K_chnl_inward-rec_Kir"/>
</dbReference>
<dbReference type="InterPro" id="IPR014756">
    <property type="entry name" value="Ig_E-set"/>
</dbReference>
<dbReference type="InterPro" id="IPR013518">
    <property type="entry name" value="K_chnl_inward-rec_Kir_cyto"/>
</dbReference>
<dbReference type="Gene3D" id="1.10.287.70">
    <property type="match status" value="1"/>
</dbReference>
<dbReference type="SUPFAM" id="SSF81324">
    <property type="entry name" value="Voltage-gated potassium channels"/>
    <property type="match status" value="1"/>
</dbReference>
<evidence type="ECO:0000256" key="8">
    <source>
        <dbReference type="ARBA" id="ARBA00023065"/>
    </source>
</evidence>
<accession>A0ABQ1G5A5</accession>
<comment type="caution">
    <text evidence="14">The sequence shown here is derived from an EMBL/GenBank/DDBJ whole genome shotgun (WGS) entry which is preliminary data.</text>
</comment>
<organism evidence="14 15">
    <name type="scientific">Sphingomonas psychrolutea</name>
    <dbReference type="NCBI Taxonomy" id="1259676"/>
    <lineage>
        <taxon>Bacteria</taxon>
        <taxon>Pseudomonadati</taxon>
        <taxon>Pseudomonadota</taxon>
        <taxon>Alphaproteobacteria</taxon>
        <taxon>Sphingomonadales</taxon>
        <taxon>Sphingomonadaceae</taxon>
        <taxon>Sphingomonas</taxon>
    </lineage>
</organism>
<keyword evidence="4 11" id="KW-0812">Transmembrane</keyword>
<dbReference type="PANTHER" id="PTHR11767">
    <property type="entry name" value="INWARD RECTIFIER POTASSIUM CHANNEL"/>
    <property type="match status" value="1"/>
</dbReference>
<dbReference type="GO" id="GO:0034220">
    <property type="term" value="P:monoatomic ion transmembrane transport"/>
    <property type="evidence" value="ECO:0007669"/>
    <property type="project" value="UniProtKB-KW"/>
</dbReference>
<keyword evidence="3" id="KW-0633">Potassium transport</keyword>
<evidence type="ECO:0000313" key="14">
    <source>
        <dbReference type="EMBL" id="GGA35906.1"/>
    </source>
</evidence>
<dbReference type="Pfam" id="PF07885">
    <property type="entry name" value="Ion_trans_2"/>
    <property type="match status" value="1"/>
</dbReference>
<dbReference type="InterPro" id="IPR013099">
    <property type="entry name" value="K_chnl_dom"/>
</dbReference>
<feature type="transmembrane region" description="Helical" evidence="11">
    <location>
        <begin position="89"/>
        <end position="114"/>
    </location>
</feature>
<dbReference type="InterPro" id="IPR041647">
    <property type="entry name" value="IRK_C"/>
</dbReference>
<dbReference type="EMBL" id="BMDW01000001">
    <property type="protein sequence ID" value="GGA35906.1"/>
    <property type="molecule type" value="Genomic_DNA"/>
</dbReference>
<comment type="subcellular location">
    <subcellularLocation>
        <location evidence="1">Membrane</location>
        <topology evidence="1">Multi-pass membrane protein</topology>
    </subcellularLocation>
</comment>
<keyword evidence="10 14" id="KW-0407">Ion channel</keyword>
<feature type="transmembrane region" description="Helical" evidence="11">
    <location>
        <begin position="64"/>
        <end position="83"/>
    </location>
</feature>
<feature type="domain" description="Potassium channel" evidence="12">
    <location>
        <begin position="43"/>
        <end position="115"/>
    </location>
</feature>
<evidence type="ECO:0000256" key="4">
    <source>
        <dbReference type="ARBA" id="ARBA00022692"/>
    </source>
</evidence>
<dbReference type="Gene3D" id="2.60.40.1400">
    <property type="entry name" value="G protein-activated inward rectifier potassium channel 1"/>
    <property type="match status" value="1"/>
</dbReference>
<protein>
    <submittedName>
        <fullName evidence="14">Inward rectifier potassium channel protein</fullName>
    </submittedName>
</protein>
<keyword evidence="6" id="KW-0630">Potassium</keyword>